<sequence length="226" mass="26219">MCHRFLLTTDLSELSHRFQIGQVMFPYQPRFRNVPTQPVSVIIAEREGRKLEEHRWGLVPFWAKDAVNADSAVIHEKPAYRKMFSNQRCVIPGNGFYVWKRKGKARQPVRIEMNDKRAFGMAGLYEVWKDARGGEYRTCTVITSVSNRLVYEYDERMPAILNERDIDAWLDPAMNGEPDYLQSLLKPYAPDDMQAYLEPTRSLPGDEGAEELLEEPPAKYAMMIKK</sequence>
<dbReference type="Gene3D" id="3.90.1680.10">
    <property type="entry name" value="SOS response associated peptidase-like"/>
    <property type="match status" value="1"/>
</dbReference>
<protein>
    <recommendedName>
        <fullName evidence="8">Abasic site processing protein</fullName>
        <ecNumber evidence="8">3.4.-.-</ecNumber>
    </recommendedName>
</protein>
<evidence type="ECO:0000256" key="4">
    <source>
        <dbReference type="ARBA" id="ARBA00022801"/>
    </source>
</evidence>
<dbReference type="EC" id="3.4.-.-" evidence="8"/>
<dbReference type="Proteomes" id="UP000061660">
    <property type="component" value="Chromosome"/>
</dbReference>
<evidence type="ECO:0000256" key="7">
    <source>
        <dbReference type="ARBA" id="ARBA00023239"/>
    </source>
</evidence>
<dbReference type="SUPFAM" id="SSF143081">
    <property type="entry name" value="BB1717-like"/>
    <property type="match status" value="1"/>
</dbReference>
<evidence type="ECO:0000256" key="5">
    <source>
        <dbReference type="ARBA" id="ARBA00023124"/>
    </source>
</evidence>
<keyword evidence="5" id="KW-0190">Covalent protein-DNA linkage</keyword>
<accession>A0A0U2UJD7</accession>
<evidence type="ECO:0000256" key="3">
    <source>
        <dbReference type="ARBA" id="ARBA00022763"/>
    </source>
</evidence>
<keyword evidence="6" id="KW-0238">DNA-binding</keyword>
<dbReference type="InterPro" id="IPR003738">
    <property type="entry name" value="SRAP"/>
</dbReference>
<keyword evidence="3" id="KW-0227">DNA damage</keyword>
<dbReference type="GO" id="GO:0006508">
    <property type="term" value="P:proteolysis"/>
    <property type="evidence" value="ECO:0007669"/>
    <property type="project" value="UniProtKB-KW"/>
</dbReference>
<dbReference type="EMBL" id="CP013652">
    <property type="protein sequence ID" value="ALS22017.1"/>
    <property type="molecule type" value="Genomic_DNA"/>
</dbReference>
<evidence type="ECO:0000256" key="2">
    <source>
        <dbReference type="ARBA" id="ARBA00022670"/>
    </source>
</evidence>
<dbReference type="GO" id="GO:0003697">
    <property type="term" value="F:single-stranded DNA binding"/>
    <property type="evidence" value="ECO:0007669"/>
    <property type="project" value="InterPro"/>
</dbReference>
<evidence type="ECO:0000256" key="6">
    <source>
        <dbReference type="ARBA" id="ARBA00023125"/>
    </source>
</evidence>
<dbReference type="PANTHER" id="PTHR13604:SF0">
    <property type="entry name" value="ABASIC SITE PROCESSING PROTEIN HMCES"/>
    <property type="match status" value="1"/>
</dbReference>
<dbReference type="AlphaFoldDB" id="A0A0U2UJD7"/>
<evidence type="ECO:0000256" key="8">
    <source>
        <dbReference type="RuleBase" id="RU364100"/>
    </source>
</evidence>
<keyword evidence="2 8" id="KW-0645">Protease</keyword>
<dbReference type="GO" id="GO:0008233">
    <property type="term" value="F:peptidase activity"/>
    <property type="evidence" value="ECO:0007669"/>
    <property type="project" value="UniProtKB-KW"/>
</dbReference>
<dbReference type="Pfam" id="PF02586">
    <property type="entry name" value="SRAP"/>
    <property type="match status" value="1"/>
</dbReference>
<dbReference type="OrthoDB" id="9782620at2"/>
<dbReference type="RefSeq" id="WP_062408362.1">
    <property type="nucleotide sequence ID" value="NZ_BJCS01000015.1"/>
</dbReference>
<keyword evidence="7" id="KW-0456">Lyase</keyword>
<dbReference type="KEGG" id="pnp:IJ22_16430"/>
<dbReference type="InterPro" id="IPR036590">
    <property type="entry name" value="SRAP-like"/>
</dbReference>
<reference evidence="10" key="1">
    <citation type="submission" date="2015-12" db="EMBL/GenBank/DDBJ databases">
        <title>Complete genome sequences of two moderately thermophilic Paenibacillus species.</title>
        <authorList>
            <person name="Butler R.III."/>
            <person name="Wang J."/>
            <person name="Stark B.C."/>
            <person name="Pombert J.-F."/>
        </authorList>
    </citation>
    <scope>NUCLEOTIDE SEQUENCE [LARGE SCALE GENOMIC DNA]</scope>
    <source>
        <strain evidence="10">32O-Y</strain>
    </source>
</reference>
<keyword evidence="4 8" id="KW-0378">Hydrolase</keyword>
<evidence type="ECO:0000256" key="1">
    <source>
        <dbReference type="ARBA" id="ARBA00008136"/>
    </source>
</evidence>
<name>A0A0U2UJD7_9BACL</name>
<gene>
    <name evidence="9" type="ORF">IJ22_16430</name>
</gene>
<organism evidence="9 10">
    <name type="scientific">Paenibacillus naphthalenovorans</name>
    <dbReference type="NCBI Taxonomy" id="162209"/>
    <lineage>
        <taxon>Bacteria</taxon>
        <taxon>Bacillati</taxon>
        <taxon>Bacillota</taxon>
        <taxon>Bacilli</taxon>
        <taxon>Bacillales</taxon>
        <taxon>Paenibacillaceae</taxon>
        <taxon>Paenibacillus</taxon>
    </lineage>
</organism>
<dbReference type="GO" id="GO:0016829">
    <property type="term" value="F:lyase activity"/>
    <property type="evidence" value="ECO:0007669"/>
    <property type="project" value="UniProtKB-KW"/>
</dbReference>
<evidence type="ECO:0000313" key="10">
    <source>
        <dbReference type="Proteomes" id="UP000061660"/>
    </source>
</evidence>
<comment type="similarity">
    <text evidence="1 8">Belongs to the SOS response-associated peptidase family.</text>
</comment>
<reference evidence="9 10" key="2">
    <citation type="journal article" date="2016" name="Genome Announc.">
        <title>Complete Genome Sequences of Two Interactive Moderate Thermophiles, Paenibacillus napthalenovorans 32O-Y and Paenibacillus sp. 32O-W.</title>
        <authorList>
            <person name="Butler R.R.III."/>
            <person name="Wang J."/>
            <person name="Stark B.C."/>
            <person name="Pombert J.F."/>
        </authorList>
    </citation>
    <scope>NUCLEOTIDE SEQUENCE [LARGE SCALE GENOMIC DNA]</scope>
    <source>
        <strain evidence="9 10">32O-Y</strain>
    </source>
</reference>
<dbReference type="PATRIC" id="fig|162209.4.peg.1740"/>
<keyword evidence="10" id="KW-1185">Reference proteome</keyword>
<evidence type="ECO:0000313" key="9">
    <source>
        <dbReference type="EMBL" id="ALS22017.1"/>
    </source>
</evidence>
<dbReference type="GO" id="GO:0106300">
    <property type="term" value="P:protein-DNA covalent cross-linking repair"/>
    <property type="evidence" value="ECO:0007669"/>
    <property type="project" value="InterPro"/>
</dbReference>
<dbReference type="PANTHER" id="PTHR13604">
    <property type="entry name" value="DC12-RELATED"/>
    <property type="match status" value="1"/>
</dbReference>
<proteinExistence type="inferred from homology"/>